<dbReference type="InterPro" id="IPR012724">
    <property type="entry name" value="DnaJ"/>
</dbReference>
<feature type="repeat" description="CXXCXGXG motif" evidence="13">
    <location>
        <begin position="208"/>
        <end position="215"/>
    </location>
</feature>
<dbReference type="InterPro" id="IPR002939">
    <property type="entry name" value="DnaJ_C"/>
</dbReference>
<dbReference type="PANTHER" id="PTHR43096">
    <property type="entry name" value="DNAJ HOMOLOG 1, MITOCHONDRIAL-RELATED"/>
    <property type="match status" value="1"/>
</dbReference>
<keyword evidence="10 13" id="KW-0143">Chaperone</keyword>
<dbReference type="GO" id="GO:0009408">
    <property type="term" value="P:response to heat"/>
    <property type="evidence" value="ECO:0007669"/>
    <property type="project" value="InterPro"/>
</dbReference>
<dbReference type="Gene3D" id="2.10.230.10">
    <property type="entry name" value="Heat shock protein DnaJ, cysteine-rich domain"/>
    <property type="match status" value="1"/>
</dbReference>
<comment type="subcellular location">
    <subcellularLocation>
        <location evidence="1 13">Cytoplasm</location>
    </subcellularLocation>
</comment>
<keyword evidence="3 13" id="KW-0963">Cytoplasm</keyword>
<feature type="binding site" evidence="13">
    <location>
        <position position="168"/>
    </location>
    <ligand>
        <name>Zn(2+)</name>
        <dbReference type="ChEBI" id="CHEBI:29105"/>
        <label>2</label>
    </ligand>
</feature>
<feature type="domain" description="J" evidence="15">
    <location>
        <begin position="5"/>
        <end position="69"/>
    </location>
</feature>
<evidence type="ECO:0000256" key="2">
    <source>
        <dbReference type="ARBA" id="ARBA00011738"/>
    </source>
</evidence>
<evidence type="ECO:0000256" key="9">
    <source>
        <dbReference type="ARBA" id="ARBA00023016"/>
    </source>
</evidence>
<evidence type="ECO:0000256" key="10">
    <source>
        <dbReference type="ARBA" id="ARBA00023186"/>
    </source>
</evidence>
<evidence type="ECO:0000256" key="3">
    <source>
        <dbReference type="ARBA" id="ARBA00022490"/>
    </source>
</evidence>
<dbReference type="Gene3D" id="2.60.260.20">
    <property type="entry name" value="Urease metallochaperone UreE, N-terminal domain"/>
    <property type="match status" value="2"/>
</dbReference>
<feature type="binding site" evidence="13">
    <location>
        <position position="197"/>
    </location>
    <ligand>
        <name>Zn(2+)</name>
        <dbReference type="ChEBI" id="CHEBI:29105"/>
        <label>2</label>
    </ligand>
</feature>
<dbReference type="CDD" id="cd10719">
    <property type="entry name" value="DnaJ_zf"/>
    <property type="match status" value="1"/>
</dbReference>
<evidence type="ECO:0000256" key="13">
    <source>
        <dbReference type="HAMAP-Rule" id="MF_01152"/>
    </source>
</evidence>
<dbReference type="NCBIfam" id="TIGR02349">
    <property type="entry name" value="DnaJ_bact"/>
    <property type="match status" value="1"/>
</dbReference>
<dbReference type="CDD" id="cd10747">
    <property type="entry name" value="DnaJ_C"/>
    <property type="match status" value="1"/>
</dbReference>
<dbReference type="PANTHER" id="PTHR43096:SF48">
    <property type="entry name" value="CHAPERONE PROTEIN DNAJ"/>
    <property type="match status" value="1"/>
</dbReference>
<gene>
    <name evidence="13" type="primary">dnaJ</name>
    <name evidence="17" type="ORF">FC07_GL000752</name>
</gene>
<keyword evidence="4 13" id="KW-0235">DNA replication</keyword>
<evidence type="ECO:0000256" key="7">
    <source>
        <dbReference type="ARBA" id="ARBA00022771"/>
    </source>
</evidence>
<dbReference type="NCBIfam" id="NF010869">
    <property type="entry name" value="PRK14276.1"/>
    <property type="match status" value="1"/>
</dbReference>
<dbReference type="HAMAP" id="MF_01152">
    <property type="entry name" value="DnaJ"/>
    <property type="match status" value="1"/>
</dbReference>
<keyword evidence="18" id="KW-1185">Reference proteome</keyword>
<dbReference type="SUPFAM" id="SSF46565">
    <property type="entry name" value="Chaperone J-domain"/>
    <property type="match status" value="1"/>
</dbReference>
<comment type="cofactor">
    <cofactor evidence="13">
        <name>Zn(2+)</name>
        <dbReference type="ChEBI" id="CHEBI:29105"/>
    </cofactor>
    <text evidence="13">Binds 2 Zn(2+) ions per monomer.</text>
</comment>
<feature type="binding site" evidence="13">
    <location>
        <position position="151"/>
    </location>
    <ligand>
        <name>Zn(2+)</name>
        <dbReference type="ChEBI" id="CHEBI:29105"/>
        <label>1</label>
    </ligand>
</feature>
<protein>
    <recommendedName>
        <fullName evidence="12 13">Chaperone protein DnaJ</fullName>
    </recommendedName>
</protein>
<evidence type="ECO:0000256" key="12">
    <source>
        <dbReference type="ARBA" id="ARBA00067609"/>
    </source>
</evidence>
<reference evidence="17 18" key="1">
    <citation type="journal article" date="2015" name="Genome Announc.">
        <title>Expanding the biotechnology potential of lactobacilli through comparative genomics of 213 strains and associated genera.</title>
        <authorList>
            <person name="Sun Z."/>
            <person name="Harris H.M."/>
            <person name="McCann A."/>
            <person name="Guo C."/>
            <person name="Argimon S."/>
            <person name="Zhang W."/>
            <person name="Yang X."/>
            <person name="Jeffery I.B."/>
            <person name="Cooney J.C."/>
            <person name="Kagawa T.F."/>
            <person name="Liu W."/>
            <person name="Song Y."/>
            <person name="Salvetti E."/>
            <person name="Wrobel A."/>
            <person name="Rasinkangas P."/>
            <person name="Parkhill J."/>
            <person name="Rea M.C."/>
            <person name="O'Sullivan O."/>
            <person name="Ritari J."/>
            <person name="Douillard F.P."/>
            <person name="Paul Ross R."/>
            <person name="Yang R."/>
            <person name="Briner A.E."/>
            <person name="Felis G.E."/>
            <person name="de Vos W.M."/>
            <person name="Barrangou R."/>
            <person name="Klaenhammer T.R."/>
            <person name="Caufield P.W."/>
            <person name="Cui Y."/>
            <person name="Zhang H."/>
            <person name="O'Toole P.W."/>
        </authorList>
    </citation>
    <scope>NUCLEOTIDE SEQUENCE [LARGE SCALE GENOMIC DNA]</scope>
    <source>
        <strain evidence="17 18">DSM 20003</strain>
    </source>
</reference>
<dbReference type="InterPro" id="IPR008971">
    <property type="entry name" value="HSP40/DnaJ_pept-bd"/>
</dbReference>
<feature type="binding site" evidence="13">
    <location>
        <position position="154"/>
    </location>
    <ligand>
        <name>Zn(2+)</name>
        <dbReference type="ChEBI" id="CHEBI:29105"/>
        <label>1</label>
    </ligand>
</feature>
<dbReference type="PROSITE" id="PS50076">
    <property type="entry name" value="DNAJ_2"/>
    <property type="match status" value="1"/>
</dbReference>
<feature type="repeat" description="CXXCXGXG motif" evidence="13">
    <location>
        <begin position="194"/>
        <end position="201"/>
    </location>
</feature>
<dbReference type="FunFam" id="1.10.287.110:FF:000031">
    <property type="entry name" value="Molecular chaperone DnaJ"/>
    <property type="match status" value="1"/>
</dbReference>
<dbReference type="GO" id="GO:0005524">
    <property type="term" value="F:ATP binding"/>
    <property type="evidence" value="ECO:0007669"/>
    <property type="project" value="InterPro"/>
</dbReference>
<sequence length="384" mass="41428">MAEKDYYDVLGVSRDASQDDIKHAYRKLSKKYHPDLNKAPDAEAKFKEISEAYEVLGDSDKRAQYDQYGSAGPQGGFGGAGGQGFGGFEGGQGFGGFDDIFSQFFGGGGQQRSNPSAPRQGSDLQYQMDLKFEEAISGKETTISYTREATCHTCNGTGAKPGTSPETCHKCHGSGYIQVVRQTPLGRMQSREVCDVCRGTGKEIKEKCTTCHGSGHQEERHSVKVKVPAGVEDGQQMRLSNQGEAGTNGGPYGDLFIIFRVAPSDKFQRDGAEIYIEVPISFVQAALGDELMVETVSGKVKLKVPAGTQTNTTFRLRGQGAPRLRGNGRGDEHVTVKVVTPKHLSGEQKEALKAYAVASGDSVNATEGSLFDKLFGKEGKKKKR</sequence>
<feature type="repeat" description="CXXCXGXG motif" evidence="13">
    <location>
        <begin position="168"/>
        <end position="175"/>
    </location>
</feature>
<evidence type="ECO:0000313" key="17">
    <source>
        <dbReference type="EMBL" id="KRK34188.1"/>
    </source>
</evidence>
<comment type="caution">
    <text evidence="17">The sequence shown here is derived from an EMBL/GenBank/DDBJ whole genome shotgun (WGS) entry which is preliminary data.</text>
</comment>
<dbReference type="InterPro" id="IPR036410">
    <property type="entry name" value="HSP_DnaJ_Cys-rich_dom_sf"/>
</dbReference>
<feature type="repeat" description="CXXCXGXG motif" evidence="13">
    <location>
        <begin position="151"/>
        <end position="158"/>
    </location>
</feature>
<keyword evidence="5 13" id="KW-0479">Metal-binding</keyword>
<evidence type="ECO:0000256" key="14">
    <source>
        <dbReference type="PROSITE-ProRule" id="PRU00546"/>
    </source>
</evidence>
<dbReference type="GO" id="GO:0042026">
    <property type="term" value="P:protein refolding"/>
    <property type="evidence" value="ECO:0007669"/>
    <property type="project" value="TreeGrafter"/>
</dbReference>
<dbReference type="GO" id="GO:0008270">
    <property type="term" value="F:zinc ion binding"/>
    <property type="evidence" value="ECO:0007669"/>
    <property type="project" value="UniProtKB-UniRule"/>
</dbReference>
<dbReference type="PATRIC" id="fig|1423726.3.peg.774"/>
<evidence type="ECO:0000256" key="8">
    <source>
        <dbReference type="ARBA" id="ARBA00022833"/>
    </source>
</evidence>
<feature type="binding site" evidence="13">
    <location>
        <position position="194"/>
    </location>
    <ligand>
        <name>Zn(2+)</name>
        <dbReference type="ChEBI" id="CHEBI:29105"/>
        <label>2</label>
    </ligand>
</feature>
<feature type="binding site" evidence="13">
    <location>
        <position position="171"/>
    </location>
    <ligand>
        <name>Zn(2+)</name>
        <dbReference type="ChEBI" id="CHEBI:29105"/>
        <label>2</label>
    </ligand>
</feature>
<keyword evidence="6 13" id="KW-0677">Repeat</keyword>
<feature type="domain" description="CR-type" evidence="16">
    <location>
        <begin position="138"/>
        <end position="220"/>
    </location>
</feature>
<accession>A0A0R1GJB3</accession>
<dbReference type="GO" id="GO:0051082">
    <property type="term" value="F:unfolded protein binding"/>
    <property type="evidence" value="ECO:0007669"/>
    <property type="project" value="UniProtKB-UniRule"/>
</dbReference>
<dbReference type="Gene3D" id="1.10.287.110">
    <property type="entry name" value="DnaJ domain"/>
    <property type="match status" value="1"/>
</dbReference>
<keyword evidence="9 13" id="KW-0346">Stress response</keyword>
<feature type="binding site" evidence="13">
    <location>
        <position position="211"/>
    </location>
    <ligand>
        <name>Zn(2+)</name>
        <dbReference type="ChEBI" id="CHEBI:29105"/>
        <label>1</label>
    </ligand>
</feature>
<dbReference type="EMBL" id="AZDA01000093">
    <property type="protein sequence ID" value="KRK34188.1"/>
    <property type="molecule type" value="Genomic_DNA"/>
</dbReference>
<dbReference type="NCBIfam" id="NF008035">
    <property type="entry name" value="PRK10767.1"/>
    <property type="match status" value="1"/>
</dbReference>
<dbReference type="SMART" id="SM00271">
    <property type="entry name" value="DnaJ"/>
    <property type="match status" value="1"/>
</dbReference>
<evidence type="ECO:0000256" key="11">
    <source>
        <dbReference type="ARBA" id="ARBA00061004"/>
    </source>
</evidence>
<dbReference type="STRING" id="1423726.FC07_GL000752"/>
<dbReference type="GO" id="GO:0005737">
    <property type="term" value="C:cytoplasm"/>
    <property type="evidence" value="ECO:0007669"/>
    <property type="project" value="UniProtKB-SubCell"/>
</dbReference>
<dbReference type="AlphaFoldDB" id="A0A0R1GJB3"/>
<dbReference type="InterPro" id="IPR001305">
    <property type="entry name" value="HSP_DnaJ_Cys-rich_dom"/>
</dbReference>
<dbReference type="PRINTS" id="PR00625">
    <property type="entry name" value="JDOMAIN"/>
</dbReference>
<feature type="zinc finger region" description="CR-type" evidence="14">
    <location>
        <begin position="138"/>
        <end position="220"/>
    </location>
</feature>
<keyword evidence="7 13" id="KW-0863">Zinc-finger</keyword>
<comment type="function">
    <text evidence="13">Participates actively in the response to hyperosmotic and heat shock by preventing the aggregation of stress-denatured proteins and by disaggregating proteins, also in an autonomous, DnaK-independent fashion. Unfolded proteins bind initially to DnaJ; upon interaction with the DnaJ-bound protein, DnaK hydrolyzes its bound ATP, resulting in the formation of a stable complex. GrpE releases ADP from DnaK; ATP binding to DnaK triggers the release of the substrate protein, thus completing the reaction cycle. Several rounds of ATP-dependent interactions between DnaJ, DnaK and GrpE are required for fully efficient folding. Also involved, together with DnaK and GrpE, in the DNA replication of plasmids through activation of initiation proteins.</text>
</comment>
<dbReference type="Pfam" id="PF00684">
    <property type="entry name" value="DnaJ_CXXCXGXG"/>
    <property type="match status" value="1"/>
</dbReference>
<dbReference type="InterPro" id="IPR001623">
    <property type="entry name" value="DnaJ_domain"/>
</dbReference>
<organism evidence="17 18">
    <name type="scientific">Loigolactobacillus bifermentans DSM 20003</name>
    <dbReference type="NCBI Taxonomy" id="1423726"/>
    <lineage>
        <taxon>Bacteria</taxon>
        <taxon>Bacillati</taxon>
        <taxon>Bacillota</taxon>
        <taxon>Bacilli</taxon>
        <taxon>Lactobacillales</taxon>
        <taxon>Lactobacillaceae</taxon>
        <taxon>Loigolactobacillus</taxon>
    </lineage>
</organism>
<evidence type="ECO:0000313" key="18">
    <source>
        <dbReference type="Proteomes" id="UP000051461"/>
    </source>
</evidence>
<dbReference type="CDD" id="cd06257">
    <property type="entry name" value="DnaJ"/>
    <property type="match status" value="1"/>
</dbReference>
<dbReference type="FunFam" id="2.10.230.10:FF:000002">
    <property type="entry name" value="Molecular chaperone DnaJ"/>
    <property type="match status" value="1"/>
</dbReference>
<evidence type="ECO:0000256" key="5">
    <source>
        <dbReference type="ARBA" id="ARBA00022723"/>
    </source>
</evidence>
<name>A0A0R1GJB3_9LACO</name>
<dbReference type="OrthoDB" id="9779889at2"/>
<dbReference type="Pfam" id="PF01556">
    <property type="entry name" value="DnaJ_C"/>
    <property type="match status" value="1"/>
</dbReference>
<dbReference type="PROSITE" id="PS51188">
    <property type="entry name" value="ZF_CR"/>
    <property type="match status" value="1"/>
</dbReference>
<dbReference type="Pfam" id="PF00226">
    <property type="entry name" value="DnaJ"/>
    <property type="match status" value="1"/>
</dbReference>
<dbReference type="Proteomes" id="UP000051461">
    <property type="component" value="Unassembled WGS sequence"/>
</dbReference>
<dbReference type="InterPro" id="IPR036869">
    <property type="entry name" value="J_dom_sf"/>
</dbReference>
<dbReference type="GO" id="GO:0031072">
    <property type="term" value="F:heat shock protein binding"/>
    <property type="evidence" value="ECO:0007669"/>
    <property type="project" value="InterPro"/>
</dbReference>
<dbReference type="PROSITE" id="PS00636">
    <property type="entry name" value="DNAJ_1"/>
    <property type="match status" value="1"/>
</dbReference>
<evidence type="ECO:0000256" key="1">
    <source>
        <dbReference type="ARBA" id="ARBA00004496"/>
    </source>
</evidence>
<feature type="binding site" evidence="13">
    <location>
        <position position="208"/>
    </location>
    <ligand>
        <name>Zn(2+)</name>
        <dbReference type="ChEBI" id="CHEBI:29105"/>
        <label>1</label>
    </ligand>
</feature>
<dbReference type="SUPFAM" id="SSF57938">
    <property type="entry name" value="DnaJ/Hsp40 cysteine-rich domain"/>
    <property type="match status" value="1"/>
</dbReference>
<evidence type="ECO:0000259" key="16">
    <source>
        <dbReference type="PROSITE" id="PS51188"/>
    </source>
</evidence>
<comment type="similarity">
    <text evidence="11 13">Belongs to the DnaJ family.</text>
</comment>
<keyword evidence="8 13" id="KW-0862">Zinc</keyword>
<dbReference type="InterPro" id="IPR018253">
    <property type="entry name" value="DnaJ_domain_CS"/>
</dbReference>
<dbReference type="FunFam" id="2.60.260.20:FF:000004">
    <property type="entry name" value="Molecular chaperone DnaJ"/>
    <property type="match status" value="1"/>
</dbReference>
<dbReference type="GO" id="GO:0006260">
    <property type="term" value="P:DNA replication"/>
    <property type="evidence" value="ECO:0007669"/>
    <property type="project" value="UniProtKB-KW"/>
</dbReference>
<evidence type="ECO:0000256" key="6">
    <source>
        <dbReference type="ARBA" id="ARBA00022737"/>
    </source>
</evidence>
<evidence type="ECO:0000256" key="4">
    <source>
        <dbReference type="ARBA" id="ARBA00022705"/>
    </source>
</evidence>
<evidence type="ECO:0000259" key="15">
    <source>
        <dbReference type="PROSITE" id="PS50076"/>
    </source>
</evidence>
<dbReference type="RefSeq" id="WP_057905174.1">
    <property type="nucleotide sequence ID" value="NZ_AZDA01000093.1"/>
</dbReference>
<dbReference type="SUPFAM" id="SSF49493">
    <property type="entry name" value="HSP40/DnaJ peptide-binding domain"/>
    <property type="match status" value="2"/>
</dbReference>
<comment type="domain">
    <text evidence="13">The J domain is necessary and sufficient to stimulate DnaK ATPase activity. Zinc center 1 plays an important role in the autonomous, DnaK-independent chaperone activity of DnaJ. Zinc center 2 is essential for interaction with DnaK and for DnaJ activity.</text>
</comment>
<comment type="subunit">
    <text evidence="2 13">Homodimer.</text>
</comment>
<proteinExistence type="inferred from homology"/>